<dbReference type="InterPro" id="IPR024047">
    <property type="entry name" value="MM3350-like_sf"/>
</dbReference>
<gene>
    <name evidence="2" type="ORF">B0W48_15715</name>
</gene>
<evidence type="ECO:0000313" key="3">
    <source>
        <dbReference type="Proteomes" id="UP000188243"/>
    </source>
</evidence>
<sequence length="150" mass="17368">MNKIPVRLIGSPFNIDNKGSLSKIETLKVKLLDGMHAYNEWECALEIPIDYNLDELHQAILSVVGFADDHMYEFCIGSSYYSRSAQRIVYNDDKVTQETVDSIFPQAKGKKLYYMFDYGDSWLFQISKSRKNALVKSLIYFILEWCSKVV</sequence>
<name>A0A1Q2H158_9GAMM</name>
<dbReference type="EMBL" id="CP019628">
    <property type="protein sequence ID" value="AQQ01089.1"/>
    <property type="molecule type" value="Genomic_DNA"/>
</dbReference>
<reference evidence="2 3" key="1">
    <citation type="submission" date="2017-02" db="EMBL/GenBank/DDBJ databases">
        <title>Complete genome sequence of the cold-active Pseudoalteromonas aliena strain EH1 isolated from Arctic seawater.</title>
        <authorList>
            <person name="Kim E."/>
            <person name="Heo E."/>
            <person name="Kim H."/>
            <person name="Kim D."/>
        </authorList>
    </citation>
    <scope>NUCLEOTIDE SEQUENCE [LARGE SCALE GENOMIC DNA]</scope>
    <source>
        <strain evidence="2 3">EH1</strain>
    </source>
</reference>
<dbReference type="RefSeq" id="WP_077537744.1">
    <property type="nucleotide sequence ID" value="NZ_CP019628.1"/>
</dbReference>
<dbReference type="AlphaFoldDB" id="A0A1Q2H158"/>
<dbReference type="Gene3D" id="3.10.290.30">
    <property type="entry name" value="MM3350-like"/>
    <property type="match status" value="1"/>
</dbReference>
<dbReference type="Pfam" id="PF07929">
    <property type="entry name" value="PRiA4_ORF3"/>
    <property type="match status" value="1"/>
</dbReference>
<dbReference type="SUPFAM" id="SSF159941">
    <property type="entry name" value="MM3350-like"/>
    <property type="match status" value="1"/>
</dbReference>
<protein>
    <recommendedName>
        <fullName evidence="1">Plasmid pRiA4b Orf3-like domain-containing protein</fullName>
    </recommendedName>
</protein>
<dbReference type="InterPro" id="IPR012912">
    <property type="entry name" value="Plasmid_pRiA4b_Orf3-like"/>
</dbReference>
<dbReference type="KEGG" id="paln:B0W48_15715"/>
<dbReference type="STRING" id="247523.B0W48_15715"/>
<accession>A0A1Q2H158</accession>
<organism evidence="2 3">
    <name type="scientific">Pseudoalteromonas aliena</name>
    <dbReference type="NCBI Taxonomy" id="247523"/>
    <lineage>
        <taxon>Bacteria</taxon>
        <taxon>Pseudomonadati</taxon>
        <taxon>Pseudomonadota</taxon>
        <taxon>Gammaproteobacteria</taxon>
        <taxon>Alteromonadales</taxon>
        <taxon>Pseudoalteromonadaceae</taxon>
        <taxon>Pseudoalteromonas</taxon>
    </lineage>
</organism>
<dbReference type="Proteomes" id="UP000188243">
    <property type="component" value="Chromosome"/>
</dbReference>
<feature type="domain" description="Plasmid pRiA4b Orf3-like" evidence="1">
    <location>
        <begin position="44"/>
        <end position="127"/>
    </location>
</feature>
<evidence type="ECO:0000313" key="2">
    <source>
        <dbReference type="EMBL" id="AQQ01089.1"/>
    </source>
</evidence>
<proteinExistence type="predicted"/>
<evidence type="ECO:0000259" key="1">
    <source>
        <dbReference type="Pfam" id="PF07929"/>
    </source>
</evidence>